<dbReference type="PANTHER" id="PTHR45825">
    <property type="entry name" value="GRANULE-BOUND STARCH SYNTHASE 1, CHLOROPLASTIC/AMYLOPLASTIC"/>
    <property type="match status" value="1"/>
</dbReference>
<evidence type="ECO:0000256" key="2">
    <source>
        <dbReference type="ARBA" id="ARBA00022676"/>
    </source>
</evidence>
<evidence type="ECO:0000313" key="7">
    <source>
        <dbReference type="Proteomes" id="UP000541444"/>
    </source>
</evidence>
<dbReference type="Proteomes" id="UP000541444">
    <property type="component" value="Unassembled WGS sequence"/>
</dbReference>
<name>A0A7J7MMY9_9MAGN</name>
<comment type="caution">
    <text evidence="6">The sequence shown here is derived from an EMBL/GenBank/DDBJ whole genome shotgun (WGS) entry which is preliminary data.</text>
</comment>
<dbReference type="GO" id="GO:0016757">
    <property type="term" value="F:glycosyltransferase activity"/>
    <property type="evidence" value="ECO:0007669"/>
    <property type="project" value="UniProtKB-KW"/>
</dbReference>
<dbReference type="PANTHER" id="PTHR45825:SF3">
    <property type="entry name" value="GRANULE-BOUND STARCH SYNTHASE 1, CHLOROPLASTIC_AMYLOPLASTIC"/>
    <property type="match status" value="1"/>
</dbReference>
<reference evidence="6 7" key="1">
    <citation type="journal article" date="2020" name="IScience">
        <title>Genome Sequencing of the Endangered Kingdonia uniflora (Circaeasteraceae, Ranunculales) Reveals Potential Mechanisms of Evolutionary Specialization.</title>
        <authorList>
            <person name="Sun Y."/>
            <person name="Deng T."/>
            <person name="Zhang A."/>
            <person name="Moore M.J."/>
            <person name="Landis J.B."/>
            <person name="Lin N."/>
            <person name="Zhang H."/>
            <person name="Zhang X."/>
            <person name="Huang J."/>
            <person name="Zhang X."/>
            <person name="Sun H."/>
            <person name="Wang H."/>
        </authorList>
    </citation>
    <scope>NUCLEOTIDE SEQUENCE [LARGE SCALE GENOMIC DNA]</scope>
    <source>
        <strain evidence="6">TB1705</strain>
        <tissue evidence="6">Leaf</tissue>
    </source>
</reference>
<dbReference type="Gene3D" id="3.40.50.2000">
    <property type="entry name" value="Glycogen Phosphorylase B"/>
    <property type="match status" value="1"/>
</dbReference>
<protein>
    <recommendedName>
        <fullName evidence="5">Starch synthase catalytic domain-containing protein</fullName>
    </recommendedName>
</protein>
<dbReference type="GO" id="GO:0019252">
    <property type="term" value="P:starch biosynthetic process"/>
    <property type="evidence" value="ECO:0007669"/>
    <property type="project" value="UniProtKB-UniPathway"/>
</dbReference>
<keyword evidence="2" id="KW-0328">Glycosyltransferase</keyword>
<dbReference type="Pfam" id="PF08323">
    <property type="entry name" value="Glyco_transf_5"/>
    <property type="match status" value="1"/>
</dbReference>
<evidence type="ECO:0000256" key="4">
    <source>
        <dbReference type="ARBA" id="ARBA00022922"/>
    </source>
</evidence>
<evidence type="ECO:0000256" key="3">
    <source>
        <dbReference type="ARBA" id="ARBA00022679"/>
    </source>
</evidence>
<accession>A0A7J7MMY9</accession>
<gene>
    <name evidence="6" type="ORF">GIB67_017839</name>
</gene>
<dbReference type="AlphaFoldDB" id="A0A7J7MMY9"/>
<evidence type="ECO:0000259" key="5">
    <source>
        <dbReference type="Pfam" id="PF08323"/>
    </source>
</evidence>
<evidence type="ECO:0000313" key="6">
    <source>
        <dbReference type="EMBL" id="KAF6156309.1"/>
    </source>
</evidence>
<evidence type="ECO:0000256" key="1">
    <source>
        <dbReference type="ARBA" id="ARBA00004727"/>
    </source>
</evidence>
<dbReference type="EMBL" id="JACGCM010001351">
    <property type="protein sequence ID" value="KAF6156309.1"/>
    <property type="molecule type" value="Genomic_DNA"/>
</dbReference>
<proteinExistence type="predicted"/>
<dbReference type="InterPro" id="IPR013534">
    <property type="entry name" value="Starch_synth_cat_dom"/>
</dbReference>
<organism evidence="6 7">
    <name type="scientific">Kingdonia uniflora</name>
    <dbReference type="NCBI Taxonomy" id="39325"/>
    <lineage>
        <taxon>Eukaryota</taxon>
        <taxon>Viridiplantae</taxon>
        <taxon>Streptophyta</taxon>
        <taxon>Embryophyta</taxon>
        <taxon>Tracheophyta</taxon>
        <taxon>Spermatophyta</taxon>
        <taxon>Magnoliopsida</taxon>
        <taxon>Ranunculales</taxon>
        <taxon>Circaeasteraceae</taxon>
        <taxon>Kingdonia</taxon>
    </lineage>
</organism>
<dbReference type="SUPFAM" id="SSF53756">
    <property type="entry name" value="UDP-Glycosyltransferase/glycogen phosphorylase"/>
    <property type="match status" value="1"/>
</dbReference>
<keyword evidence="7" id="KW-1185">Reference proteome</keyword>
<dbReference type="UniPathway" id="UPA00152"/>
<keyword evidence="3" id="KW-0808">Transferase</keyword>
<dbReference type="OrthoDB" id="1926135at2759"/>
<sequence>MMVSPCYDQYKDAWDTSVSVEIKVGDKIVTVRFFHCYKRGVDRVFVDHPIFLEKVWSKIASKVYGPMTGKDNTDNQLRFSLLCQAALEAPRVLSLNSNKYFLGPYSISFILSL</sequence>
<keyword evidence="4" id="KW-0750">Starch biosynthesis</keyword>
<feature type="domain" description="Starch synthase catalytic" evidence="5">
    <location>
        <begin position="3"/>
        <end position="93"/>
    </location>
</feature>
<comment type="pathway">
    <text evidence="1">Glycan biosynthesis; starch biosynthesis.</text>
</comment>